<keyword evidence="4" id="KW-0233">DNA recombination</keyword>
<evidence type="ECO:0000256" key="4">
    <source>
        <dbReference type="ARBA" id="ARBA00023172"/>
    </source>
</evidence>
<dbReference type="InterPro" id="IPR051354">
    <property type="entry name" value="Transposase_27_IS1"/>
</dbReference>
<comment type="function">
    <text evidence="1">Absolutely required for transposition of IS1.</text>
</comment>
<dbReference type="EMBL" id="JBHUOX010000098">
    <property type="protein sequence ID" value="MFD3004068.1"/>
    <property type="molecule type" value="Genomic_DNA"/>
</dbReference>
<organism evidence="5 6">
    <name type="scientific">Pontibacter toksunensis</name>
    <dbReference type="NCBI Taxonomy" id="1332631"/>
    <lineage>
        <taxon>Bacteria</taxon>
        <taxon>Pseudomonadati</taxon>
        <taxon>Bacteroidota</taxon>
        <taxon>Cytophagia</taxon>
        <taxon>Cytophagales</taxon>
        <taxon>Hymenobacteraceae</taxon>
        <taxon>Pontibacter</taxon>
    </lineage>
</organism>
<dbReference type="PANTHER" id="PTHR33293:SF1">
    <property type="entry name" value="INSERTION ELEMENT IS1 1 PROTEIN INSB-RELATED"/>
    <property type="match status" value="1"/>
</dbReference>
<dbReference type="InterPro" id="IPR005063">
    <property type="entry name" value="Transposase_27"/>
</dbReference>
<dbReference type="PANTHER" id="PTHR33293">
    <property type="entry name" value="INSERTION ELEMENT IS1 1 PROTEIN INSB-RELATED"/>
    <property type="match status" value="1"/>
</dbReference>
<accession>A0ABW6C9A4</accession>
<dbReference type="Proteomes" id="UP001597641">
    <property type="component" value="Unassembled WGS sequence"/>
</dbReference>
<reference evidence="6" key="1">
    <citation type="journal article" date="2019" name="Int. J. Syst. Evol. Microbiol.">
        <title>The Global Catalogue of Microorganisms (GCM) 10K type strain sequencing project: providing services to taxonomists for standard genome sequencing and annotation.</title>
        <authorList>
            <consortium name="The Broad Institute Genomics Platform"/>
            <consortium name="The Broad Institute Genome Sequencing Center for Infectious Disease"/>
            <person name="Wu L."/>
            <person name="Ma J."/>
        </authorList>
    </citation>
    <scope>NUCLEOTIDE SEQUENCE [LARGE SCALE GENOMIC DNA]</scope>
    <source>
        <strain evidence="6">KCTC 23984</strain>
    </source>
</reference>
<evidence type="ECO:0000313" key="6">
    <source>
        <dbReference type="Proteomes" id="UP001597641"/>
    </source>
</evidence>
<comment type="similarity">
    <text evidence="2">Belongs to the transposase 27 family.</text>
</comment>
<evidence type="ECO:0000256" key="1">
    <source>
        <dbReference type="ARBA" id="ARBA00004091"/>
    </source>
</evidence>
<comment type="caution">
    <text evidence="5">The sequence shown here is derived from an EMBL/GenBank/DDBJ whole genome shotgun (WGS) entry which is preliminary data.</text>
</comment>
<dbReference type="NCBIfam" id="NF033558">
    <property type="entry name" value="transpos_IS1"/>
    <property type="match status" value="1"/>
</dbReference>
<dbReference type="RefSeq" id="WP_377492676.1">
    <property type="nucleotide sequence ID" value="NZ_JBHUOX010000098.1"/>
</dbReference>
<evidence type="ECO:0000256" key="3">
    <source>
        <dbReference type="ARBA" id="ARBA00022578"/>
    </source>
</evidence>
<evidence type="ECO:0000313" key="5">
    <source>
        <dbReference type="EMBL" id="MFD3004068.1"/>
    </source>
</evidence>
<sequence length="241" mass="27908">MTTCPHCHSPNIVRNGKCYYGKQNYKCRHCRRQAVAREPERLFSRDDLLKEMLLERLSLRAIARIFKVSVGWLVPRVKALWQQVDEQLPLGNLEKTEVELLCVEADEQWSFVGAKDCPVWLWQAVERGTGLVVGYHVGERNGEGAKGLWLSIPAAIRLKALVFTDGLEAYGAVFEKGQHQPKGKKETTRMERLNNTLRQRCARLVRKTLSFSRSWENHRLAIRYFLYNYNLERLAIKPALL</sequence>
<dbReference type="Pfam" id="PF03400">
    <property type="entry name" value="DDE_Tnp_IS1"/>
    <property type="match status" value="1"/>
</dbReference>
<evidence type="ECO:0000256" key="2">
    <source>
        <dbReference type="ARBA" id="ARBA00008841"/>
    </source>
</evidence>
<keyword evidence="3" id="KW-0815">Transposition</keyword>
<keyword evidence="6" id="KW-1185">Reference proteome</keyword>
<proteinExistence type="inferred from homology"/>
<protein>
    <submittedName>
        <fullName evidence="5">IS1 family transposase</fullName>
    </submittedName>
</protein>
<gene>
    <name evidence="5" type="ORF">ACFS7Z_27200</name>
</gene>
<name>A0ABW6C9A4_9BACT</name>